<feature type="transmembrane region" description="Helical" evidence="16">
    <location>
        <begin position="258"/>
        <end position="282"/>
    </location>
</feature>
<dbReference type="GO" id="GO:0030672">
    <property type="term" value="C:synaptic vesicle membrane"/>
    <property type="evidence" value="ECO:0007669"/>
    <property type="project" value="UniProtKB-SubCell"/>
</dbReference>
<evidence type="ECO:0000313" key="20">
    <source>
        <dbReference type="Proteomes" id="UP000694385"/>
    </source>
</evidence>
<feature type="domain" description="V-type proton ATPase subunit S1 luminal" evidence="18">
    <location>
        <begin position="92"/>
        <end position="237"/>
    </location>
</feature>
<keyword evidence="3 16" id="KW-0812">Transmembrane</keyword>
<keyword evidence="6 16" id="KW-0472">Membrane</keyword>
<evidence type="ECO:0000256" key="17">
    <source>
        <dbReference type="SAM" id="SignalP"/>
    </source>
</evidence>
<keyword evidence="4" id="KW-0406">Ion transport</keyword>
<evidence type="ECO:0000256" key="11">
    <source>
        <dbReference type="ARBA" id="ARBA00063830"/>
    </source>
</evidence>
<evidence type="ECO:0000256" key="13">
    <source>
        <dbReference type="ARBA" id="ARBA00082409"/>
    </source>
</evidence>
<evidence type="ECO:0000256" key="12">
    <source>
        <dbReference type="ARBA" id="ARBA00074436"/>
    </source>
</evidence>
<evidence type="ECO:0000256" key="3">
    <source>
        <dbReference type="ARBA" id="ARBA00022692"/>
    </source>
</evidence>
<reference evidence="19" key="2">
    <citation type="submission" date="2025-09" db="UniProtKB">
        <authorList>
            <consortium name="Ensembl"/>
        </authorList>
    </citation>
    <scope>IDENTIFICATION</scope>
</reference>
<proteinExistence type="inferred from homology"/>
<reference evidence="19" key="1">
    <citation type="submission" date="2025-08" db="UniProtKB">
        <authorList>
            <consortium name="Ensembl"/>
        </authorList>
    </citation>
    <scope>IDENTIFICATION</scope>
</reference>
<dbReference type="Proteomes" id="UP000694385">
    <property type="component" value="Unassembled WGS sequence"/>
</dbReference>
<dbReference type="PANTHER" id="PTHR12471:SF3">
    <property type="entry name" value="ATPASE, H+ TRANSPORTING, LYSOSOMAL ACCESSORY PROTEIN 1-LIKE"/>
    <property type="match status" value="1"/>
</dbReference>
<keyword evidence="17" id="KW-0732">Signal</keyword>
<evidence type="ECO:0000256" key="4">
    <source>
        <dbReference type="ARBA" id="ARBA00022781"/>
    </source>
</evidence>
<dbReference type="GO" id="GO:1902600">
    <property type="term" value="P:proton transmembrane transport"/>
    <property type="evidence" value="ECO:0007669"/>
    <property type="project" value="UniProtKB-KW"/>
</dbReference>
<evidence type="ECO:0000256" key="6">
    <source>
        <dbReference type="ARBA" id="ARBA00023136"/>
    </source>
</evidence>
<comment type="function">
    <text evidence="10">Accessory subunit of the proton-transporting vacuolar (V)-ATPase protein pump, which is required for luminal acidification of secretory vesicles. Guides the V-type ATPase into specialized subcellular compartments, such as neuroendocrine regulated secretory vesicles or the ruffled border of the osteoclast, thereby regulating its activity. Involved in membrane trafficking and Ca(2+)-dependent membrane fusion. May play a role in the assembly of the V-type ATPase complex. In aerobic conditions, involved in intracellular iron homeostasis, thus triggering the activity of Fe(2+) prolyl hydroxylase (PHD) enzymes, and leading to HIF1A hydroxylation and subsequent proteasomal degradation. In islets of Langerhans cells, may regulate the acidification of dense-core secretory granules.</text>
</comment>
<gene>
    <name evidence="19" type="primary">LOC101593572</name>
</gene>
<keyword evidence="5 16" id="KW-1133">Transmembrane helix</keyword>
<evidence type="ECO:0000313" key="19">
    <source>
        <dbReference type="Ensembl" id="ENSJJAP00000012493.1"/>
    </source>
</evidence>
<keyword evidence="4" id="KW-0375">Hydrogen ion transport</keyword>
<dbReference type="FunFam" id="2.40.160.110:FF:000003">
    <property type="entry name" value="ATPase H+ transporting accessory protein 1"/>
    <property type="match status" value="1"/>
</dbReference>
<comment type="similarity">
    <text evidence="2">Belongs to the vacuolar ATPase subunit S1 family.</text>
</comment>
<organism evidence="19 20">
    <name type="scientific">Jaculus jaculus</name>
    <name type="common">Lesser Egyptian jerboa</name>
    <dbReference type="NCBI Taxonomy" id="51337"/>
    <lineage>
        <taxon>Eukaryota</taxon>
        <taxon>Metazoa</taxon>
        <taxon>Chordata</taxon>
        <taxon>Craniata</taxon>
        <taxon>Vertebrata</taxon>
        <taxon>Euteleostomi</taxon>
        <taxon>Mammalia</taxon>
        <taxon>Eutheria</taxon>
        <taxon>Euarchontoglires</taxon>
        <taxon>Glires</taxon>
        <taxon>Rodentia</taxon>
        <taxon>Myomorpha</taxon>
        <taxon>Dipodoidea</taxon>
        <taxon>Dipodidae</taxon>
        <taxon>Dipodinae</taxon>
        <taxon>Jaculus</taxon>
    </lineage>
</organism>
<dbReference type="Ensembl" id="ENSJJAT00000018977.1">
    <property type="protein sequence ID" value="ENSJJAP00000012493.1"/>
    <property type="gene ID" value="ENSJJAG00000015522.1"/>
</dbReference>
<dbReference type="AlphaFoldDB" id="A0A8C5KUB9"/>
<dbReference type="GO" id="GO:0030665">
    <property type="term" value="C:clathrin-coated vesicle membrane"/>
    <property type="evidence" value="ECO:0007669"/>
    <property type="project" value="UniProtKB-SubCell"/>
</dbReference>
<evidence type="ECO:0000256" key="10">
    <source>
        <dbReference type="ARBA" id="ARBA00053363"/>
    </source>
</evidence>
<dbReference type="InterPro" id="IPR008388">
    <property type="entry name" value="Ac45_acc_su"/>
</dbReference>
<name>A0A8C5KUB9_JACJA</name>
<dbReference type="GO" id="GO:0005789">
    <property type="term" value="C:endoplasmic reticulum membrane"/>
    <property type="evidence" value="ECO:0007669"/>
    <property type="project" value="UniProtKB-SubCell"/>
</dbReference>
<evidence type="ECO:0000256" key="2">
    <source>
        <dbReference type="ARBA" id="ARBA00009037"/>
    </source>
</evidence>
<evidence type="ECO:0000256" key="9">
    <source>
        <dbReference type="ARBA" id="ARBA00029430"/>
    </source>
</evidence>
<evidence type="ECO:0000256" key="16">
    <source>
        <dbReference type="SAM" id="Phobius"/>
    </source>
</evidence>
<evidence type="ECO:0000256" key="5">
    <source>
        <dbReference type="ARBA" id="ARBA00022989"/>
    </source>
</evidence>
<dbReference type="GO" id="GO:0033176">
    <property type="term" value="C:proton-transporting V-type ATPase complex"/>
    <property type="evidence" value="ECO:0007669"/>
    <property type="project" value="TreeGrafter"/>
</dbReference>
<dbReference type="GO" id="GO:0001671">
    <property type="term" value="F:ATPase activator activity"/>
    <property type="evidence" value="ECO:0007669"/>
    <property type="project" value="TreeGrafter"/>
</dbReference>
<feature type="chain" id="PRO_5034821496" description="V-type proton ATPase subunit S1" evidence="17">
    <location>
        <begin position="24"/>
        <end position="317"/>
    </location>
</feature>
<sequence length="317" mass="35380">MGRKTLYSFSLLFLCIGFSLTLGQLFFRKNVSSQTSSKEGAMKNQQNNGDMKPIQNFTTIPITQVPNYNLSTERWNAFSHHNPVKFSRDGVPCILFWTKRITIKFKNQTWLDLTDEAFGEKATVDVGGSNCSEESAMLSVKFGDAKSTKDLAIRFLLTNHNKLPSQSWFSLQQVEVILNNSVRATFHATGVGAPSSYSYRCRRVSSLRRSARPLLAGAEGAPRAWELSFTDFQIQGFAVPEARFAPARDCAAPASRAVLMGLAGCLLLLLALASALHGLVYLRYLERRYELIPPPARGPADKERFELRSQPVRGIYV</sequence>
<keyword evidence="20" id="KW-1185">Reference proteome</keyword>
<evidence type="ECO:0000256" key="7">
    <source>
        <dbReference type="ARBA" id="ARBA00024187"/>
    </source>
</evidence>
<dbReference type="GeneTree" id="ENSGT00940000158156"/>
<dbReference type="GO" id="GO:0033116">
    <property type="term" value="C:endoplasmic reticulum-Golgi intermediate compartment membrane"/>
    <property type="evidence" value="ECO:0007669"/>
    <property type="project" value="UniProtKB-SubCell"/>
</dbReference>
<dbReference type="Gene3D" id="2.40.160.110">
    <property type="match status" value="1"/>
</dbReference>
<dbReference type="PANTHER" id="PTHR12471">
    <property type="entry name" value="VACUOLAR ATP SYNTHASE SUBUNIT S1"/>
    <property type="match status" value="1"/>
</dbReference>
<evidence type="ECO:0000256" key="15">
    <source>
        <dbReference type="ARBA" id="ARBA00083572"/>
    </source>
</evidence>
<comment type="subunit">
    <text evidence="11">Accessory component of the multisubunit proton-transporting vacuolar (V)-ATPase protein pump. Interacts (via N-terminus) with ATP6AP2 (via N-terminus). Interacts with RNASEK. Interacts with TMEM106B (via C-terminus).</text>
</comment>
<evidence type="ECO:0000256" key="14">
    <source>
        <dbReference type="ARBA" id="ARBA00082646"/>
    </source>
</evidence>
<accession>A0A8C5KUB9</accession>
<comment type="subcellular location">
    <subcellularLocation>
        <location evidence="9">Cytoplasmic vesicle</location>
        <location evidence="9">Clathrin-coated vesicle membrane</location>
        <topology evidence="9">Single-pass type I membrane protein</topology>
    </subcellularLocation>
    <subcellularLocation>
        <location evidence="8">Cytoplasmic vesicle</location>
        <location evidence="8">Secretory vesicle</location>
        <location evidence="8">Synaptic vesicle membrane</location>
        <topology evidence="8">Single-pass type I membrane protein</topology>
    </subcellularLocation>
    <subcellularLocation>
        <location evidence="1">Endoplasmic reticulum membrane</location>
        <topology evidence="1">Single-pass type I membrane protein</topology>
    </subcellularLocation>
    <subcellularLocation>
        <location evidence="7">Endoplasmic reticulum-Golgi intermediate compartment membrane</location>
    </subcellularLocation>
</comment>
<dbReference type="Pfam" id="PF05827">
    <property type="entry name" value="VAS1_LD"/>
    <property type="match status" value="1"/>
</dbReference>
<evidence type="ECO:0000259" key="18">
    <source>
        <dbReference type="Pfam" id="PF05827"/>
    </source>
</evidence>
<dbReference type="GO" id="GO:0030641">
    <property type="term" value="P:regulation of cellular pH"/>
    <property type="evidence" value="ECO:0007669"/>
    <property type="project" value="TreeGrafter"/>
</dbReference>
<dbReference type="OMA" id="ACHELGD"/>
<dbReference type="InterPro" id="IPR046755">
    <property type="entry name" value="VAS1_LD"/>
</dbReference>
<keyword evidence="4" id="KW-0813">Transport</keyword>
<feature type="signal peptide" evidence="17">
    <location>
        <begin position="1"/>
        <end position="23"/>
    </location>
</feature>
<evidence type="ECO:0000256" key="8">
    <source>
        <dbReference type="ARBA" id="ARBA00029428"/>
    </source>
</evidence>
<protein>
    <recommendedName>
        <fullName evidence="12">V-type proton ATPase subunit S1</fullName>
    </recommendedName>
    <alternativeName>
        <fullName evidence="14">V-ATPase Ac45 subunit</fullName>
    </alternativeName>
    <alternativeName>
        <fullName evidence="15">V-ATPase S1 accessory protein</fullName>
    </alternativeName>
    <alternativeName>
        <fullName evidence="13">Vacuolar proton pump subunit S1</fullName>
    </alternativeName>
</protein>
<evidence type="ECO:0000256" key="1">
    <source>
        <dbReference type="ARBA" id="ARBA00004115"/>
    </source>
</evidence>